<evidence type="ECO:0000256" key="1">
    <source>
        <dbReference type="SAM" id="Phobius"/>
    </source>
</evidence>
<feature type="transmembrane region" description="Helical" evidence="1">
    <location>
        <begin position="94"/>
        <end position="118"/>
    </location>
</feature>
<evidence type="ECO:0008006" key="4">
    <source>
        <dbReference type="Google" id="ProtNLM"/>
    </source>
</evidence>
<evidence type="ECO:0000313" key="3">
    <source>
        <dbReference type="Proteomes" id="UP000274593"/>
    </source>
</evidence>
<protein>
    <recommendedName>
        <fullName evidence="4">Yip1 domain-containing protein</fullName>
    </recommendedName>
</protein>
<reference evidence="2 3" key="1">
    <citation type="submission" date="2018-09" db="EMBL/GenBank/DDBJ databases">
        <title>Insights into the microbiota of Asian seabass (Lates calcarifer) with tenacibaculosis symptoms and description of sp. nov. Tenacibaculum singaporense.</title>
        <authorList>
            <person name="Miyake S."/>
            <person name="Soh M."/>
            <person name="Azman M.N."/>
            <person name="Ngoh S.Y."/>
            <person name="Orban L."/>
        </authorList>
    </citation>
    <scope>NUCLEOTIDE SEQUENCE [LARGE SCALE GENOMIC DNA]</scope>
    <source>
        <strain evidence="2 3">DSM 106434</strain>
    </source>
</reference>
<proteinExistence type="predicted"/>
<feature type="transmembrane region" description="Helical" evidence="1">
    <location>
        <begin position="148"/>
        <end position="171"/>
    </location>
</feature>
<dbReference type="RefSeq" id="WP_125066643.1">
    <property type="nucleotide sequence ID" value="NZ_CP032548.1"/>
</dbReference>
<dbReference type="AlphaFoldDB" id="A0A3Q8RRR5"/>
<organism evidence="2 3">
    <name type="scientific">Tenacibaculum singaporense</name>
    <dbReference type="NCBI Taxonomy" id="2358479"/>
    <lineage>
        <taxon>Bacteria</taxon>
        <taxon>Pseudomonadati</taxon>
        <taxon>Bacteroidota</taxon>
        <taxon>Flavobacteriia</taxon>
        <taxon>Flavobacteriales</taxon>
        <taxon>Flavobacteriaceae</taxon>
        <taxon>Tenacibaculum</taxon>
    </lineage>
</organism>
<evidence type="ECO:0000313" key="2">
    <source>
        <dbReference type="EMBL" id="AZJ34817.1"/>
    </source>
</evidence>
<keyword evidence="1" id="KW-1133">Transmembrane helix</keyword>
<gene>
    <name evidence="2" type="ORF">D6T69_04475</name>
</gene>
<keyword evidence="3" id="KW-1185">Reference proteome</keyword>
<dbReference type="Proteomes" id="UP000274593">
    <property type="component" value="Chromosome"/>
</dbReference>
<dbReference type="KEGG" id="tsig:D6T69_04475"/>
<keyword evidence="1" id="KW-0812">Transmembrane</keyword>
<sequence>MKKKLLFIIIILYIFASYLTNKFLSLEDLIYGFYSEQFAKEQIEQIIQNQEKWSWISYAIIPVLVLIRGGLVALCLNVGLFFYDTENKIKFKQLFRIALLGEFVLVLVGFVKLLYFLFIKTNYTLQDIQQFYPLSYINFLDIENLEPWLIYPLQTINLFEITYFFVLVYGVHKLLKNNYWKSFEITAASYGTGLVIWLGLVMFLTLNLT</sequence>
<accession>A0A3Q8RRR5</accession>
<name>A0A3Q8RRR5_9FLAO</name>
<feature type="transmembrane region" description="Helical" evidence="1">
    <location>
        <begin position="55"/>
        <end position="82"/>
    </location>
</feature>
<dbReference type="EMBL" id="CP032548">
    <property type="protein sequence ID" value="AZJ34817.1"/>
    <property type="molecule type" value="Genomic_DNA"/>
</dbReference>
<keyword evidence="1" id="KW-0472">Membrane</keyword>
<feature type="transmembrane region" description="Helical" evidence="1">
    <location>
        <begin position="183"/>
        <end position="206"/>
    </location>
</feature>